<dbReference type="Proteomes" id="UP001610334">
    <property type="component" value="Unassembled WGS sequence"/>
</dbReference>
<feature type="repeat" description="ANK" evidence="1">
    <location>
        <begin position="84"/>
        <end position="117"/>
    </location>
</feature>
<dbReference type="SUPFAM" id="SSF48403">
    <property type="entry name" value="Ankyrin repeat"/>
    <property type="match status" value="1"/>
</dbReference>
<evidence type="ECO:0000313" key="4">
    <source>
        <dbReference type="Proteomes" id="UP001610334"/>
    </source>
</evidence>
<evidence type="ECO:0000256" key="2">
    <source>
        <dbReference type="SAM" id="MobiDB-lite"/>
    </source>
</evidence>
<dbReference type="PANTHER" id="PTHR24133:SF40">
    <property type="entry name" value="ANKYRIN REPEAT DOMAIN 44"/>
    <property type="match status" value="1"/>
</dbReference>
<keyword evidence="4" id="KW-1185">Reference proteome</keyword>
<gene>
    <name evidence="3" type="ORF">BJX63DRAFT_428225</name>
</gene>
<proteinExistence type="predicted"/>
<dbReference type="PROSITE" id="PS50088">
    <property type="entry name" value="ANK_REPEAT"/>
    <property type="match status" value="1"/>
</dbReference>
<dbReference type="InterPro" id="IPR052391">
    <property type="entry name" value="E3_Ligase-Neurotoxin"/>
</dbReference>
<reference evidence="3 4" key="1">
    <citation type="submission" date="2024-07" db="EMBL/GenBank/DDBJ databases">
        <title>Section-level genome sequencing and comparative genomics of Aspergillus sections Usti and Cavernicolus.</title>
        <authorList>
            <consortium name="Lawrence Berkeley National Laboratory"/>
            <person name="Nybo J.L."/>
            <person name="Vesth T.C."/>
            <person name="Theobald S."/>
            <person name="Frisvad J.C."/>
            <person name="Larsen T.O."/>
            <person name="Kjaerboelling I."/>
            <person name="Rothschild-Mancinelli K."/>
            <person name="Lyhne E.K."/>
            <person name="Kogle M.E."/>
            <person name="Barry K."/>
            <person name="Clum A."/>
            <person name="Na H."/>
            <person name="Ledsgaard L."/>
            <person name="Lin J."/>
            <person name="Lipzen A."/>
            <person name="Kuo A."/>
            <person name="Riley R."/>
            <person name="Mondo S."/>
            <person name="Labutti K."/>
            <person name="Haridas S."/>
            <person name="Pangalinan J."/>
            <person name="Salamov A.A."/>
            <person name="Simmons B.A."/>
            <person name="Magnuson J.K."/>
            <person name="Chen J."/>
            <person name="Drula E."/>
            <person name="Henrissat B."/>
            <person name="Wiebenga A."/>
            <person name="Lubbers R.J."/>
            <person name="Gomes A.C."/>
            <person name="Makela M.R."/>
            <person name="Stajich J."/>
            <person name="Grigoriev I.V."/>
            <person name="Mortensen U.H."/>
            <person name="De Vries R.P."/>
            <person name="Baker S.E."/>
            <person name="Andersen M.R."/>
        </authorList>
    </citation>
    <scope>NUCLEOTIDE SEQUENCE [LARGE SCALE GENOMIC DNA]</scope>
    <source>
        <strain evidence="3 4">CBS 588.65</strain>
    </source>
</reference>
<evidence type="ECO:0000256" key="1">
    <source>
        <dbReference type="PROSITE-ProRule" id="PRU00023"/>
    </source>
</evidence>
<feature type="region of interest" description="Disordered" evidence="2">
    <location>
        <begin position="154"/>
        <end position="182"/>
    </location>
</feature>
<protein>
    <submittedName>
        <fullName evidence="3">Uncharacterized protein</fullName>
    </submittedName>
</protein>
<comment type="caution">
    <text evidence="3">The sequence shown here is derived from an EMBL/GenBank/DDBJ whole genome shotgun (WGS) entry which is preliminary data.</text>
</comment>
<sequence length="182" mass="19525">MAGMMLGFGKEPGDAPGLESAWDLVSAYLPWLCSHGADASIIDCRGPSVLHRLAYWTLDSEPIDLHLIELLLAYGAPLNHADVNGDTALHLPARNLRQTAAARALIARGATIEMINNKGNTALQEAMRGVLWPKQSWEGGKPGGVTREDRIRAQDEGSIGGSLIGQPNNAGKTPRRLQGETR</sequence>
<name>A0ABR4HYE2_9EURO</name>
<dbReference type="InterPro" id="IPR002110">
    <property type="entry name" value="Ankyrin_rpt"/>
</dbReference>
<dbReference type="EMBL" id="JBFXLT010000007">
    <property type="protein sequence ID" value="KAL2820397.1"/>
    <property type="molecule type" value="Genomic_DNA"/>
</dbReference>
<evidence type="ECO:0000313" key="3">
    <source>
        <dbReference type="EMBL" id="KAL2820397.1"/>
    </source>
</evidence>
<keyword evidence="1" id="KW-0040">ANK repeat</keyword>
<dbReference type="PANTHER" id="PTHR24133">
    <property type="entry name" value="ANKYRIN DOMAIN-CONTAINING"/>
    <property type="match status" value="1"/>
</dbReference>
<dbReference type="Gene3D" id="1.25.40.20">
    <property type="entry name" value="Ankyrin repeat-containing domain"/>
    <property type="match status" value="1"/>
</dbReference>
<dbReference type="Pfam" id="PF12796">
    <property type="entry name" value="Ank_2"/>
    <property type="match status" value="1"/>
</dbReference>
<dbReference type="InterPro" id="IPR036770">
    <property type="entry name" value="Ankyrin_rpt-contain_sf"/>
</dbReference>
<organism evidence="3 4">
    <name type="scientific">Aspergillus granulosus</name>
    <dbReference type="NCBI Taxonomy" id="176169"/>
    <lineage>
        <taxon>Eukaryota</taxon>
        <taxon>Fungi</taxon>
        <taxon>Dikarya</taxon>
        <taxon>Ascomycota</taxon>
        <taxon>Pezizomycotina</taxon>
        <taxon>Eurotiomycetes</taxon>
        <taxon>Eurotiomycetidae</taxon>
        <taxon>Eurotiales</taxon>
        <taxon>Aspergillaceae</taxon>
        <taxon>Aspergillus</taxon>
        <taxon>Aspergillus subgen. Nidulantes</taxon>
    </lineage>
</organism>
<accession>A0ABR4HYE2</accession>